<dbReference type="EMBL" id="BMMH01000005">
    <property type="protein sequence ID" value="GGL11812.1"/>
    <property type="molecule type" value="Genomic_DNA"/>
</dbReference>
<feature type="domain" description="Fumarylacetoacetase-like C-terminal" evidence="2">
    <location>
        <begin position="79"/>
        <end position="284"/>
    </location>
</feature>
<evidence type="ECO:0000313" key="4">
    <source>
        <dbReference type="Proteomes" id="UP000638263"/>
    </source>
</evidence>
<sequence>MKLAVYDDFRIGVIAGDRIFDATHCVPATLDSWPEQRMNWLIRNWASISGDVEKVTDTSPGQPVNDTRLRAVNPAAAHVFAIPANYAAHLGEIGARSITTGGRTARDVGFFLKAPGSLSGAGEPIELPYGSARRFDHECEMAVVIGKGGRNIRRADALEHVFGYSCLIDLTMRIEPGEHEEDRSLRKSFATFTPTGPWIVTADELGPTDELRSRLSVNGEQRQHARIGDMIVDVAECIELISSVVPLRPGDIIASGTPKGVGPLEVGDTIEIGIDDIGSMTIPVAAAAPSPRPF</sequence>
<dbReference type="PANTHER" id="PTHR11820">
    <property type="entry name" value="ACYLPYRUVASE"/>
    <property type="match status" value="1"/>
</dbReference>
<dbReference type="PANTHER" id="PTHR11820:SF7">
    <property type="entry name" value="ACYLPYRUVASE FAHD1, MITOCHONDRIAL"/>
    <property type="match status" value="1"/>
</dbReference>
<dbReference type="Gene3D" id="3.90.850.10">
    <property type="entry name" value="Fumarylacetoacetase-like, C-terminal domain"/>
    <property type="match status" value="1"/>
</dbReference>
<proteinExistence type="predicted"/>
<accession>A0A917RK87</accession>
<evidence type="ECO:0000259" key="2">
    <source>
        <dbReference type="Pfam" id="PF01557"/>
    </source>
</evidence>
<gene>
    <name evidence="3" type="ORF">GCM10011588_27750</name>
</gene>
<evidence type="ECO:0000313" key="3">
    <source>
        <dbReference type="EMBL" id="GGL11812.1"/>
    </source>
</evidence>
<keyword evidence="1" id="KW-0479">Metal-binding</keyword>
<dbReference type="RefSeq" id="WP_062997929.1">
    <property type="nucleotide sequence ID" value="NZ_BMMH01000005.1"/>
</dbReference>
<dbReference type="InterPro" id="IPR011234">
    <property type="entry name" value="Fumarylacetoacetase-like_C"/>
</dbReference>
<reference evidence="3" key="1">
    <citation type="journal article" date="2014" name="Int. J. Syst. Evol. Microbiol.">
        <title>Complete genome sequence of Corynebacterium casei LMG S-19264T (=DSM 44701T), isolated from a smear-ripened cheese.</title>
        <authorList>
            <consortium name="US DOE Joint Genome Institute (JGI-PGF)"/>
            <person name="Walter F."/>
            <person name="Albersmeier A."/>
            <person name="Kalinowski J."/>
            <person name="Ruckert C."/>
        </authorList>
    </citation>
    <scope>NUCLEOTIDE SEQUENCE</scope>
    <source>
        <strain evidence="3">CGMCC 4.3508</strain>
    </source>
</reference>
<name>A0A917RK87_9NOCA</name>
<evidence type="ECO:0000256" key="1">
    <source>
        <dbReference type="ARBA" id="ARBA00022723"/>
    </source>
</evidence>
<dbReference type="Pfam" id="PF01557">
    <property type="entry name" value="FAA_hydrolase"/>
    <property type="match status" value="1"/>
</dbReference>
<dbReference type="GO" id="GO:0046872">
    <property type="term" value="F:metal ion binding"/>
    <property type="evidence" value="ECO:0007669"/>
    <property type="project" value="UniProtKB-KW"/>
</dbReference>
<dbReference type="Proteomes" id="UP000638263">
    <property type="component" value="Unassembled WGS sequence"/>
</dbReference>
<keyword evidence="4" id="KW-1185">Reference proteome</keyword>
<protein>
    <submittedName>
        <fullName evidence="3">Gentisate 1,2-dioxygenase</fullName>
    </submittedName>
</protein>
<comment type="caution">
    <text evidence="3">The sequence shown here is derived from an EMBL/GenBank/DDBJ whole genome shotgun (WGS) entry which is preliminary data.</text>
</comment>
<dbReference type="GO" id="GO:0018773">
    <property type="term" value="F:acetylpyruvate hydrolase activity"/>
    <property type="evidence" value="ECO:0007669"/>
    <property type="project" value="TreeGrafter"/>
</dbReference>
<dbReference type="AlphaFoldDB" id="A0A917RK87"/>
<organism evidence="3 4">
    <name type="scientific">Nocardia jinanensis</name>
    <dbReference type="NCBI Taxonomy" id="382504"/>
    <lineage>
        <taxon>Bacteria</taxon>
        <taxon>Bacillati</taxon>
        <taxon>Actinomycetota</taxon>
        <taxon>Actinomycetes</taxon>
        <taxon>Mycobacteriales</taxon>
        <taxon>Nocardiaceae</taxon>
        <taxon>Nocardia</taxon>
    </lineage>
</organism>
<dbReference type="InterPro" id="IPR036663">
    <property type="entry name" value="Fumarylacetoacetase_C_sf"/>
</dbReference>
<reference evidence="3" key="2">
    <citation type="submission" date="2020-09" db="EMBL/GenBank/DDBJ databases">
        <authorList>
            <person name="Sun Q."/>
            <person name="Zhou Y."/>
        </authorList>
    </citation>
    <scope>NUCLEOTIDE SEQUENCE</scope>
    <source>
        <strain evidence="3">CGMCC 4.3508</strain>
    </source>
</reference>
<dbReference type="SUPFAM" id="SSF56529">
    <property type="entry name" value="FAH"/>
    <property type="match status" value="1"/>
</dbReference>